<gene>
    <name evidence="7" type="ORF">L207DRAFT_441908</name>
</gene>
<dbReference type="EMBL" id="KZ613962">
    <property type="protein sequence ID" value="PMD31491.1"/>
    <property type="molecule type" value="Genomic_DNA"/>
</dbReference>
<dbReference type="Proteomes" id="UP000235786">
    <property type="component" value="Unassembled WGS sequence"/>
</dbReference>
<dbReference type="OrthoDB" id="427518at2759"/>
<protein>
    <recommendedName>
        <fullName evidence="9">DUF676 domain-containing protein</fullName>
    </recommendedName>
</protein>
<keyword evidence="5" id="KW-0496">Mitochondrion</keyword>
<feature type="non-terminal residue" evidence="7">
    <location>
        <position position="1"/>
    </location>
</feature>
<dbReference type="PANTHER" id="PTHR48182:SF2">
    <property type="entry name" value="PROTEIN SERAC1"/>
    <property type="match status" value="1"/>
</dbReference>
<dbReference type="GO" id="GO:0005739">
    <property type="term" value="C:mitochondrion"/>
    <property type="evidence" value="ECO:0007669"/>
    <property type="project" value="UniProtKB-SubCell"/>
</dbReference>
<evidence type="ECO:0000256" key="5">
    <source>
        <dbReference type="ARBA" id="ARBA00023128"/>
    </source>
</evidence>
<keyword evidence="6" id="KW-0472">Membrane</keyword>
<evidence type="ECO:0008006" key="9">
    <source>
        <dbReference type="Google" id="ProtNLM"/>
    </source>
</evidence>
<name>A0A2J6QZ32_HYAVF</name>
<evidence type="ECO:0000256" key="2">
    <source>
        <dbReference type="ARBA" id="ARBA00004240"/>
    </source>
</evidence>
<comment type="subcellular location">
    <subcellularLocation>
        <location evidence="2">Endoplasmic reticulum</location>
    </subcellularLocation>
    <subcellularLocation>
        <location evidence="3">Membrane</location>
    </subcellularLocation>
    <subcellularLocation>
        <location evidence="1">Mitochondrion</location>
    </subcellularLocation>
</comment>
<dbReference type="SUPFAM" id="SSF53474">
    <property type="entry name" value="alpha/beta-Hydrolases"/>
    <property type="match status" value="1"/>
</dbReference>
<dbReference type="GO" id="GO:0005783">
    <property type="term" value="C:endoplasmic reticulum"/>
    <property type="evidence" value="ECO:0007669"/>
    <property type="project" value="UniProtKB-SubCell"/>
</dbReference>
<dbReference type="InterPro" id="IPR052374">
    <property type="entry name" value="SERAC1"/>
</dbReference>
<accession>A0A2J6QZ32</accession>
<evidence type="ECO:0000256" key="3">
    <source>
        <dbReference type="ARBA" id="ARBA00004370"/>
    </source>
</evidence>
<organism evidence="7 8">
    <name type="scientific">Hyaloscypha variabilis (strain UAMH 11265 / GT02V1 / F)</name>
    <name type="common">Meliniomyces variabilis</name>
    <dbReference type="NCBI Taxonomy" id="1149755"/>
    <lineage>
        <taxon>Eukaryota</taxon>
        <taxon>Fungi</taxon>
        <taxon>Dikarya</taxon>
        <taxon>Ascomycota</taxon>
        <taxon>Pezizomycotina</taxon>
        <taxon>Leotiomycetes</taxon>
        <taxon>Helotiales</taxon>
        <taxon>Hyaloscyphaceae</taxon>
        <taxon>Hyaloscypha</taxon>
        <taxon>Hyaloscypha variabilis</taxon>
    </lineage>
</organism>
<evidence type="ECO:0000313" key="7">
    <source>
        <dbReference type="EMBL" id="PMD31491.1"/>
    </source>
</evidence>
<dbReference type="AlphaFoldDB" id="A0A2J6QZ32"/>
<sequence>RPIIFVSHSLGGLLIKDALCKSNEYRSNNRNPRSASIITLTTGVVFLGTPHRGGNQIAWAKIATNLATAVYKDNNSRIVDALSSGSEILERLQFSFSSIVSQLDICSFFEGHAYGILGSKVRTQSILRATIFTNALV</sequence>
<proteinExistence type="predicted"/>
<reference evidence="7 8" key="1">
    <citation type="submission" date="2016-04" db="EMBL/GenBank/DDBJ databases">
        <title>A degradative enzymes factory behind the ericoid mycorrhizal symbiosis.</title>
        <authorList>
            <consortium name="DOE Joint Genome Institute"/>
            <person name="Martino E."/>
            <person name="Morin E."/>
            <person name="Grelet G."/>
            <person name="Kuo A."/>
            <person name="Kohler A."/>
            <person name="Daghino S."/>
            <person name="Barry K."/>
            <person name="Choi C."/>
            <person name="Cichocki N."/>
            <person name="Clum A."/>
            <person name="Copeland A."/>
            <person name="Hainaut M."/>
            <person name="Haridas S."/>
            <person name="Labutti K."/>
            <person name="Lindquist E."/>
            <person name="Lipzen A."/>
            <person name="Khouja H.-R."/>
            <person name="Murat C."/>
            <person name="Ohm R."/>
            <person name="Olson A."/>
            <person name="Spatafora J."/>
            <person name="Veneault-Fourrey C."/>
            <person name="Henrissat B."/>
            <person name="Grigoriev I."/>
            <person name="Martin F."/>
            <person name="Perotto S."/>
        </authorList>
    </citation>
    <scope>NUCLEOTIDE SEQUENCE [LARGE SCALE GENOMIC DNA]</scope>
    <source>
        <strain evidence="7 8">F</strain>
    </source>
</reference>
<dbReference type="Gene3D" id="3.40.50.1820">
    <property type="entry name" value="alpha/beta hydrolase"/>
    <property type="match status" value="1"/>
</dbReference>
<keyword evidence="8" id="KW-1185">Reference proteome</keyword>
<keyword evidence="4" id="KW-0256">Endoplasmic reticulum</keyword>
<evidence type="ECO:0000256" key="6">
    <source>
        <dbReference type="ARBA" id="ARBA00023136"/>
    </source>
</evidence>
<evidence type="ECO:0000313" key="8">
    <source>
        <dbReference type="Proteomes" id="UP000235786"/>
    </source>
</evidence>
<evidence type="ECO:0000256" key="1">
    <source>
        <dbReference type="ARBA" id="ARBA00004173"/>
    </source>
</evidence>
<dbReference type="GO" id="GO:0016020">
    <property type="term" value="C:membrane"/>
    <property type="evidence" value="ECO:0007669"/>
    <property type="project" value="UniProtKB-SubCell"/>
</dbReference>
<evidence type="ECO:0000256" key="4">
    <source>
        <dbReference type="ARBA" id="ARBA00022824"/>
    </source>
</evidence>
<dbReference type="InterPro" id="IPR029058">
    <property type="entry name" value="AB_hydrolase_fold"/>
</dbReference>
<dbReference type="PANTHER" id="PTHR48182">
    <property type="entry name" value="PROTEIN SERAC1"/>
    <property type="match status" value="1"/>
</dbReference>